<proteinExistence type="predicted"/>
<evidence type="ECO:0000313" key="1">
    <source>
        <dbReference type="EMBL" id="KAK2138559.1"/>
    </source>
</evidence>
<dbReference type="Proteomes" id="UP001208570">
    <property type="component" value="Unassembled WGS sequence"/>
</dbReference>
<keyword evidence="2" id="KW-1185">Reference proteome</keyword>
<reference evidence="1" key="1">
    <citation type="journal article" date="2023" name="Mol. Biol. Evol.">
        <title>Third-Generation Sequencing Reveals the Adaptive Role of the Epigenome in Three Deep-Sea Polychaetes.</title>
        <authorList>
            <person name="Perez M."/>
            <person name="Aroh O."/>
            <person name="Sun Y."/>
            <person name="Lan Y."/>
            <person name="Juniper S.K."/>
            <person name="Young C.R."/>
            <person name="Angers B."/>
            <person name="Qian P.Y."/>
        </authorList>
    </citation>
    <scope>NUCLEOTIDE SEQUENCE</scope>
    <source>
        <strain evidence="1">P08H-3</strain>
    </source>
</reference>
<dbReference type="AlphaFoldDB" id="A0AAD9IPY9"/>
<protein>
    <submittedName>
        <fullName evidence="1">Uncharacterized protein</fullName>
    </submittedName>
</protein>
<comment type="caution">
    <text evidence="1">The sequence shown here is derived from an EMBL/GenBank/DDBJ whole genome shotgun (WGS) entry which is preliminary data.</text>
</comment>
<dbReference type="EMBL" id="JAODUP010002791">
    <property type="protein sequence ID" value="KAK2138559.1"/>
    <property type="molecule type" value="Genomic_DNA"/>
</dbReference>
<organism evidence="1 2">
    <name type="scientific">Paralvinella palmiformis</name>
    <dbReference type="NCBI Taxonomy" id="53620"/>
    <lineage>
        <taxon>Eukaryota</taxon>
        <taxon>Metazoa</taxon>
        <taxon>Spiralia</taxon>
        <taxon>Lophotrochozoa</taxon>
        <taxon>Annelida</taxon>
        <taxon>Polychaeta</taxon>
        <taxon>Sedentaria</taxon>
        <taxon>Canalipalpata</taxon>
        <taxon>Terebellida</taxon>
        <taxon>Terebelliformia</taxon>
        <taxon>Alvinellidae</taxon>
        <taxon>Paralvinella</taxon>
    </lineage>
</organism>
<gene>
    <name evidence="1" type="ORF">LSH36_2800g00002</name>
</gene>
<evidence type="ECO:0000313" key="2">
    <source>
        <dbReference type="Proteomes" id="UP001208570"/>
    </source>
</evidence>
<sequence length="169" mass="19555">MGGVRILSQWGGNIPMQKRLKPTAMPYIFKWSDLPSPASAEHIRRGLKKEDICIVDGSTQTVAIKTREEVIQFEMDSLSFSLFHFRNDCDGIHFYSESFECCIFVFATLSPASNQLSYVQNEMLNIAIDDQFFLTMIKLLQHKTSFELSRMFKVFQCMAMNIFLTWINL</sequence>
<name>A0AAD9IPY9_9ANNE</name>
<accession>A0AAD9IPY9</accession>